<evidence type="ECO:0000313" key="1">
    <source>
        <dbReference type="EMBL" id="BAQ44345.1"/>
    </source>
</evidence>
<dbReference type="Pfam" id="PF07505">
    <property type="entry name" value="DUF5131"/>
    <property type="match status" value="1"/>
</dbReference>
<name>A0A0C6FP12_9HYPH</name>
<dbReference type="AlphaFoldDB" id="A0A0C6FP12"/>
<dbReference type="Proteomes" id="UP000061432">
    <property type="component" value="Chromosome"/>
</dbReference>
<dbReference type="STRING" id="270351.Maq22A_c04660"/>
<accession>A0A0C6FP12</accession>
<dbReference type="InterPro" id="IPR011101">
    <property type="entry name" value="DUF5131"/>
</dbReference>
<organism evidence="1 2">
    <name type="scientific">Methylobacterium aquaticum</name>
    <dbReference type="NCBI Taxonomy" id="270351"/>
    <lineage>
        <taxon>Bacteria</taxon>
        <taxon>Pseudomonadati</taxon>
        <taxon>Pseudomonadota</taxon>
        <taxon>Alphaproteobacteria</taxon>
        <taxon>Hyphomicrobiales</taxon>
        <taxon>Methylobacteriaceae</taxon>
        <taxon>Methylobacterium</taxon>
    </lineage>
</organism>
<reference evidence="2" key="2">
    <citation type="submission" date="2015-01" db="EMBL/GenBank/DDBJ databases">
        <title>Complete genome sequence of Methylobacterium aquaticum strain 22A.</title>
        <authorList>
            <person name="Tani A."/>
            <person name="Ogura Y."/>
            <person name="Hayashi T."/>
        </authorList>
    </citation>
    <scope>NUCLEOTIDE SEQUENCE [LARGE SCALE GENOMIC DNA]</scope>
    <source>
        <strain evidence="2">MA-22A</strain>
    </source>
</reference>
<protein>
    <submittedName>
        <fullName evidence="1">Bacteriophage protein gp37</fullName>
    </submittedName>
</protein>
<proteinExistence type="predicted"/>
<gene>
    <name evidence="1" type="ORF">Maq22A_c04660</name>
</gene>
<reference evidence="1 2" key="1">
    <citation type="journal article" date="2015" name="Genome Announc.">
        <title>Complete Genome Sequence of Methylobacterium aquaticum Strain 22A, Isolated from Racomitrium japonicum Moss.</title>
        <authorList>
            <person name="Tani A."/>
            <person name="Ogura Y."/>
            <person name="Hayashi T."/>
            <person name="Kimbara K."/>
        </authorList>
    </citation>
    <scope>NUCLEOTIDE SEQUENCE [LARGE SCALE GENOMIC DNA]</scope>
    <source>
        <strain evidence="1 2">MA-22A</strain>
    </source>
</reference>
<dbReference type="EMBL" id="AP014704">
    <property type="protein sequence ID" value="BAQ44345.1"/>
    <property type="molecule type" value="Genomic_DNA"/>
</dbReference>
<dbReference type="KEGG" id="maqu:Maq22A_c04660"/>
<evidence type="ECO:0000313" key="2">
    <source>
        <dbReference type="Proteomes" id="UP000061432"/>
    </source>
</evidence>
<sequence length="310" mass="34572">MIAMAENSTIEWTHHTWSPWIGCQKVSPACDGCYAEHLMDTRMGRVEWGPHGERSRTSAAYWRQPLAWNRAAAAAGRVERVFPSLCDPFDNRVEPTWRRDFFDLIRATPNLMWLLLSKRVQNAVDMCEAAGGLPENAAIGGTAEDQENANRVVRHLKHARAYLDPAFIFLSMEPLLEGVCLLQADAIRWHPGGTYDDGGQPGYDEPSPDRHECVDWVITGGETDQGKHKARPSHPDWFRQIRDACAAAGVPYLHKQNGEWVDADSLPSEALEDYDIRGLTADGVARVGKKHSGRLLDGVEHNGFPEVSHG</sequence>
<dbReference type="PATRIC" id="fig|270351.10.peg.903"/>